<accession>A0A916PHS5</accession>
<evidence type="ECO:0000313" key="3">
    <source>
        <dbReference type="Proteomes" id="UP000039021"/>
    </source>
</evidence>
<dbReference type="InterPro" id="IPR025652">
    <property type="entry name" value="TesB_C"/>
</dbReference>
<dbReference type="EC" id="3.1.2.-" evidence="2"/>
<name>A0A916PHS5_MYCTX</name>
<dbReference type="EMBL" id="CSBK01005513">
    <property type="protein sequence ID" value="CPC74115.1"/>
    <property type="molecule type" value="Genomic_DNA"/>
</dbReference>
<feature type="domain" description="Acyl-CoA thioesterase 2 C-terminal" evidence="1">
    <location>
        <begin position="1"/>
        <end position="49"/>
    </location>
</feature>
<dbReference type="Pfam" id="PF02551">
    <property type="entry name" value="Acyl_CoA_thio"/>
    <property type="match status" value="1"/>
</dbReference>
<dbReference type="PANTHER" id="PTHR11066:SF34">
    <property type="entry name" value="ACYL-COENZYME A THIOESTERASE 8"/>
    <property type="match status" value="1"/>
</dbReference>
<gene>
    <name evidence="2" type="primary">tesB</name>
    <name evidence="2" type="ORF">ERS007739_05756</name>
</gene>
<dbReference type="PANTHER" id="PTHR11066">
    <property type="entry name" value="ACYL-COA THIOESTERASE"/>
    <property type="match status" value="1"/>
</dbReference>
<dbReference type="AlphaFoldDB" id="A0A916PHS5"/>
<dbReference type="Proteomes" id="UP000039021">
    <property type="component" value="Unassembled WGS sequence"/>
</dbReference>
<dbReference type="InterPro" id="IPR003703">
    <property type="entry name" value="Acyl_CoA_thio"/>
</dbReference>
<organism evidence="2 3">
    <name type="scientific">Mycobacterium tuberculosis</name>
    <dbReference type="NCBI Taxonomy" id="1773"/>
    <lineage>
        <taxon>Bacteria</taxon>
        <taxon>Bacillati</taxon>
        <taxon>Actinomycetota</taxon>
        <taxon>Actinomycetes</taxon>
        <taxon>Mycobacteriales</taxon>
        <taxon>Mycobacteriaceae</taxon>
        <taxon>Mycobacterium</taxon>
        <taxon>Mycobacterium tuberculosis complex</taxon>
    </lineage>
</organism>
<keyword evidence="2" id="KW-0378">Hydrolase</keyword>
<dbReference type="CDD" id="cd03444">
    <property type="entry name" value="Thioesterase_II_repeat1"/>
    <property type="match status" value="1"/>
</dbReference>
<dbReference type="GO" id="GO:0006637">
    <property type="term" value="P:acyl-CoA metabolic process"/>
    <property type="evidence" value="ECO:0007669"/>
    <property type="project" value="InterPro"/>
</dbReference>
<protein>
    <submittedName>
        <fullName evidence="2">Acyl-CoA thioesterase II TesB1</fullName>
        <ecNumber evidence="2">3.1.2.-</ecNumber>
    </submittedName>
</protein>
<evidence type="ECO:0000313" key="2">
    <source>
        <dbReference type="EMBL" id="CPC74115.1"/>
    </source>
</evidence>
<dbReference type="GO" id="GO:0047617">
    <property type="term" value="F:fatty acyl-CoA hydrolase activity"/>
    <property type="evidence" value="ECO:0007669"/>
    <property type="project" value="InterPro"/>
</dbReference>
<evidence type="ECO:0000259" key="1">
    <source>
        <dbReference type="Pfam" id="PF02551"/>
    </source>
</evidence>
<sequence>MWCHRQVNFDDWVLYSTSSPVAADSRGLGSGHFFDRSGKLIATVVQEGVLKYFPATPDSAAGRS</sequence>
<comment type="caution">
    <text evidence="2">The sequence shown here is derived from an EMBL/GenBank/DDBJ whole genome shotgun (WGS) entry which is preliminary data.</text>
</comment>
<reference evidence="3" key="1">
    <citation type="submission" date="2015-03" db="EMBL/GenBank/DDBJ databases">
        <authorList>
            <consortium name="Pathogen Informatics"/>
        </authorList>
    </citation>
    <scope>NUCLEOTIDE SEQUENCE [LARGE SCALE GENOMIC DNA]</scope>
    <source>
        <strain evidence="3">N09902308</strain>
    </source>
</reference>
<dbReference type="Gene3D" id="3.10.129.10">
    <property type="entry name" value="Hotdog Thioesterase"/>
    <property type="match status" value="1"/>
</dbReference>
<dbReference type="SUPFAM" id="SSF54637">
    <property type="entry name" value="Thioesterase/thiol ester dehydrase-isomerase"/>
    <property type="match status" value="1"/>
</dbReference>
<dbReference type="InterPro" id="IPR029069">
    <property type="entry name" value="HotDog_dom_sf"/>
</dbReference>
<dbReference type="GO" id="GO:0009062">
    <property type="term" value="P:fatty acid catabolic process"/>
    <property type="evidence" value="ECO:0007669"/>
    <property type="project" value="TreeGrafter"/>
</dbReference>
<proteinExistence type="predicted"/>